<keyword evidence="7" id="KW-1185">Reference proteome</keyword>
<dbReference type="OrthoDB" id="5545577at2759"/>
<dbReference type="InterPro" id="IPR036549">
    <property type="entry name" value="CX6/COA6-like_sf"/>
</dbReference>
<dbReference type="GO" id="GO:0005758">
    <property type="term" value="C:mitochondrial intermembrane space"/>
    <property type="evidence" value="ECO:0007669"/>
    <property type="project" value="EnsemblFungi"/>
</dbReference>
<proteinExistence type="inferred from homology"/>
<dbReference type="InterPro" id="IPR048280">
    <property type="entry name" value="COX6B-like"/>
</dbReference>
<organism evidence="6 7">
    <name type="scientific">Suhomyces tanzawaensis NRRL Y-17324</name>
    <dbReference type="NCBI Taxonomy" id="984487"/>
    <lineage>
        <taxon>Eukaryota</taxon>
        <taxon>Fungi</taxon>
        <taxon>Dikarya</taxon>
        <taxon>Ascomycota</taxon>
        <taxon>Saccharomycotina</taxon>
        <taxon>Pichiomycetes</taxon>
        <taxon>Debaryomycetaceae</taxon>
        <taxon>Suhomyces</taxon>
    </lineage>
</organism>
<accession>A0A1E4SJA5</accession>
<protein>
    <submittedName>
        <fullName evidence="6">Putative cytochrome c oxidase subunit Vib</fullName>
    </submittedName>
</protein>
<evidence type="ECO:0000313" key="7">
    <source>
        <dbReference type="Proteomes" id="UP000094285"/>
    </source>
</evidence>
<gene>
    <name evidence="6" type="ORF">CANTADRAFT_50566</name>
</gene>
<evidence type="ECO:0000256" key="1">
    <source>
        <dbReference type="ARBA" id="ARBA00004173"/>
    </source>
</evidence>
<evidence type="ECO:0000313" key="6">
    <source>
        <dbReference type="EMBL" id="ODV79595.1"/>
    </source>
</evidence>
<dbReference type="GO" id="GO:0005507">
    <property type="term" value="F:copper ion binding"/>
    <property type="evidence" value="ECO:0007669"/>
    <property type="project" value="EnsemblFungi"/>
</dbReference>
<reference evidence="7" key="1">
    <citation type="submission" date="2016-05" db="EMBL/GenBank/DDBJ databases">
        <title>Comparative genomics of biotechnologically important yeasts.</title>
        <authorList>
            <consortium name="DOE Joint Genome Institute"/>
            <person name="Riley R."/>
            <person name="Haridas S."/>
            <person name="Wolfe K.H."/>
            <person name="Lopes M.R."/>
            <person name="Hittinger C.T."/>
            <person name="Goker M."/>
            <person name="Salamov A."/>
            <person name="Wisecaver J."/>
            <person name="Long T.M."/>
            <person name="Aerts A.L."/>
            <person name="Barry K."/>
            <person name="Choi C."/>
            <person name="Clum A."/>
            <person name="Coughlan A.Y."/>
            <person name="Deshpande S."/>
            <person name="Douglass A.P."/>
            <person name="Hanson S.J."/>
            <person name="Klenk H.-P."/>
            <person name="Labutti K."/>
            <person name="Lapidus A."/>
            <person name="Lindquist E."/>
            <person name="Lipzen A."/>
            <person name="Meier-Kolthoff J.P."/>
            <person name="Ohm R.A."/>
            <person name="Otillar R.P."/>
            <person name="Pangilinan J."/>
            <person name="Peng Y."/>
            <person name="Rokas A."/>
            <person name="Rosa C.A."/>
            <person name="Scheuner C."/>
            <person name="Sibirny A.A."/>
            <person name="Slot J.C."/>
            <person name="Stielow J.B."/>
            <person name="Sun H."/>
            <person name="Kurtzman C.P."/>
            <person name="Blackwell M."/>
            <person name="Grigoriev I.V."/>
            <person name="Jeffries T.W."/>
        </authorList>
    </citation>
    <scope>NUCLEOTIDE SEQUENCE [LARGE SCALE GENOMIC DNA]</scope>
    <source>
        <strain evidence="7">NRRL Y-17324</strain>
    </source>
</reference>
<dbReference type="Pfam" id="PF02297">
    <property type="entry name" value="COX6B"/>
    <property type="match status" value="1"/>
</dbReference>
<dbReference type="RefSeq" id="XP_020064717.1">
    <property type="nucleotide sequence ID" value="XM_020209840.1"/>
</dbReference>
<comment type="subcellular location">
    <subcellularLocation>
        <location evidence="1">Mitochondrion</location>
    </subcellularLocation>
</comment>
<dbReference type="EMBL" id="KV453911">
    <property type="protein sequence ID" value="ODV79595.1"/>
    <property type="molecule type" value="Genomic_DNA"/>
</dbReference>
<dbReference type="STRING" id="984487.A0A1E4SJA5"/>
<sequence>MGFFSQNEDVPKLPPNKSKRKECWESRDQFFECLTKNKIDNSLDPKEQQNVESNCGKLRKEFEGKCVASWVKHFQDKRFNDLTRARYIEKLEAEGAQQLPFKLDNRK</sequence>
<evidence type="ECO:0000256" key="3">
    <source>
        <dbReference type="ARBA" id="ARBA00023128"/>
    </source>
</evidence>
<dbReference type="PANTHER" id="PTHR47677">
    <property type="entry name" value="CYTOCHROME C OXIDASE ASSEMBLY FACTOR 6"/>
    <property type="match status" value="1"/>
</dbReference>
<dbReference type="PANTHER" id="PTHR47677:SF1">
    <property type="entry name" value="CYTOCHROME C OXIDASE ASSEMBLY FACTOR 6"/>
    <property type="match status" value="1"/>
</dbReference>
<evidence type="ECO:0000256" key="2">
    <source>
        <dbReference type="ARBA" id="ARBA00006425"/>
    </source>
</evidence>
<dbReference type="Proteomes" id="UP000094285">
    <property type="component" value="Unassembled WGS sequence"/>
</dbReference>
<dbReference type="GO" id="GO:0006878">
    <property type="term" value="P:intracellular copper ion homeostasis"/>
    <property type="evidence" value="ECO:0007669"/>
    <property type="project" value="EnsemblFungi"/>
</dbReference>
<evidence type="ECO:0000256" key="4">
    <source>
        <dbReference type="ARBA" id="ARBA00023157"/>
    </source>
</evidence>
<dbReference type="AlphaFoldDB" id="A0A1E4SJA5"/>
<dbReference type="Gene3D" id="1.10.10.140">
    <property type="entry name" value="Cytochrome c oxidase, subunit VIb"/>
    <property type="match status" value="1"/>
</dbReference>
<dbReference type="GO" id="GO:0033617">
    <property type="term" value="P:mitochondrial respiratory chain complex IV assembly"/>
    <property type="evidence" value="ECO:0007669"/>
    <property type="project" value="EnsemblFungi"/>
</dbReference>
<dbReference type="SUPFAM" id="SSF47694">
    <property type="entry name" value="Cytochrome c oxidase subunit h"/>
    <property type="match status" value="1"/>
</dbReference>
<evidence type="ECO:0000256" key="5">
    <source>
        <dbReference type="SAM" id="MobiDB-lite"/>
    </source>
</evidence>
<keyword evidence="4" id="KW-1015">Disulfide bond</keyword>
<keyword evidence="3" id="KW-0496">Mitochondrion</keyword>
<dbReference type="InterPro" id="IPR048281">
    <property type="entry name" value="COA6_fun"/>
</dbReference>
<dbReference type="PROSITE" id="PS51808">
    <property type="entry name" value="CHCH"/>
    <property type="match status" value="1"/>
</dbReference>
<comment type="similarity">
    <text evidence="2">Belongs to the cytochrome c oxidase subunit 6B family.</text>
</comment>
<name>A0A1E4SJA5_9ASCO</name>
<feature type="region of interest" description="Disordered" evidence="5">
    <location>
        <begin position="1"/>
        <end position="21"/>
    </location>
</feature>
<dbReference type="GeneID" id="30983976"/>